<keyword evidence="6" id="KW-1185">Reference proteome</keyword>
<dbReference type="AlphaFoldDB" id="U4TA24"/>
<comment type="similarity">
    <text evidence="1">Belongs to the type-I restriction system S methylase family.</text>
</comment>
<keyword evidence="3" id="KW-0238">DNA-binding</keyword>
<evidence type="ECO:0000256" key="2">
    <source>
        <dbReference type="ARBA" id="ARBA00022747"/>
    </source>
</evidence>
<name>U4TA24_9GAMM</name>
<accession>U4TA24</accession>
<dbReference type="PANTHER" id="PTHR30408">
    <property type="entry name" value="TYPE-1 RESTRICTION ENZYME ECOKI SPECIFICITY PROTEIN"/>
    <property type="match status" value="1"/>
</dbReference>
<evidence type="ECO:0000256" key="1">
    <source>
        <dbReference type="ARBA" id="ARBA00010923"/>
    </source>
</evidence>
<keyword evidence="2" id="KW-0680">Restriction system</keyword>
<sequence length="193" mass="21862">MIKKLSDIANISPGYPFRTSIEPDDNSDVYVVQLRDAQPTGQINQSHIIKTTLPGKKNPIWLESGDILFSARGSKNFAALVEDLPKKTVCSPHFFIVKVKKLAMDKVSAEFICWQLNQLYAQRYFIKTAEGGINLGIRRKVLESVPIKLIPINKQREIVALHRASLSEQKILQQLIENRQQELKAIALDLLNK</sequence>
<evidence type="ECO:0000259" key="4">
    <source>
        <dbReference type="Pfam" id="PF01420"/>
    </source>
</evidence>
<dbReference type="OrthoDB" id="5465337at2"/>
<reference evidence="5 6" key="1">
    <citation type="journal article" date="2013" name="Genome Announc.">
        <title>Draft Genome Sequence of Psychrobacter aquaticus Strain CMS 56T, Isolated from a Cyanobacterial Mat Sample Collected from Water Bodies in the McMurdo Dry Valley Region of Antarctica.</title>
        <authorList>
            <person name="Reddy G.S."/>
            <person name="Ara S."/>
            <person name="Singh A."/>
            <person name="Kumar Pinnaka A."/>
            <person name="Shivaji S."/>
        </authorList>
    </citation>
    <scope>NUCLEOTIDE SEQUENCE [LARGE SCALE GENOMIC DNA]</scope>
    <source>
        <strain evidence="5 6">CMS 56</strain>
    </source>
</reference>
<dbReference type="GO" id="GO:0003677">
    <property type="term" value="F:DNA binding"/>
    <property type="evidence" value="ECO:0007669"/>
    <property type="project" value="UniProtKB-KW"/>
</dbReference>
<gene>
    <name evidence="5" type="ORF">M917_0173</name>
</gene>
<evidence type="ECO:0000313" key="5">
    <source>
        <dbReference type="EMBL" id="ERL56976.1"/>
    </source>
</evidence>
<comment type="caution">
    <text evidence="5">The sequence shown here is derived from an EMBL/GenBank/DDBJ whole genome shotgun (WGS) entry which is preliminary data.</text>
</comment>
<dbReference type="GO" id="GO:0009307">
    <property type="term" value="P:DNA restriction-modification system"/>
    <property type="evidence" value="ECO:0007669"/>
    <property type="project" value="UniProtKB-KW"/>
</dbReference>
<dbReference type="PANTHER" id="PTHR30408:SF12">
    <property type="entry name" value="TYPE I RESTRICTION ENZYME MJAVIII SPECIFICITY SUBUNIT"/>
    <property type="match status" value="1"/>
</dbReference>
<proteinExistence type="inferred from homology"/>
<dbReference type="STRING" id="1354303.M917_0173"/>
<evidence type="ECO:0000256" key="3">
    <source>
        <dbReference type="ARBA" id="ARBA00023125"/>
    </source>
</evidence>
<dbReference type="Gene3D" id="3.90.220.20">
    <property type="entry name" value="DNA methylase specificity domains"/>
    <property type="match status" value="1"/>
</dbReference>
<dbReference type="InterPro" id="IPR044946">
    <property type="entry name" value="Restrct_endonuc_typeI_TRD_sf"/>
</dbReference>
<dbReference type="InterPro" id="IPR052021">
    <property type="entry name" value="Type-I_RS_S_subunit"/>
</dbReference>
<protein>
    <recommendedName>
        <fullName evidence="4">Type I restriction modification DNA specificity domain-containing protein</fullName>
    </recommendedName>
</protein>
<dbReference type="InterPro" id="IPR000055">
    <property type="entry name" value="Restrct_endonuc_typeI_TRD"/>
</dbReference>
<dbReference type="EMBL" id="AUSW01000006">
    <property type="protein sequence ID" value="ERL56976.1"/>
    <property type="molecule type" value="Genomic_DNA"/>
</dbReference>
<dbReference type="Proteomes" id="UP000016761">
    <property type="component" value="Unassembled WGS sequence"/>
</dbReference>
<dbReference type="Pfam" id="PF01420">
    <property type="entry name" value="Methylase_S"/>
    <property type="match status" value="1"/>
</dbReference>
<evidence type="ECO:0000313" key="6">
    <source>
        <dbReference type="Proteomes" id="UP000016761"/>
    </source>
</evidence>
<feature type="domain" description="Type I restriction modification DNA specificity" evidence="4">
    <location>
        <begin position="2"/>
        <end position="160"/>
    </location>
</feature>
<dbReference type="PATRIC" id="fig|1354303.4.peg.174"/>
<dbReference type="RefSeq" id="WP_021812849.1">
    <property type="nucleotide sequence ID" value="NZ_AUSW01000006.1"/>
</dbReference>
<dbReference type="SUPFAM" id="SSF116734">
    <property type="entry name" value="DNA methylase specificity domain"/>
    <property type="match status" value="1"/>
</dbReference>
<dbReference type="eggNOG" id="COG0732">
    <property type="taxonomic scope" value="Bacteria"/>
</dbReference>
<organism evidence="5 6">
    <name type="scientific">Psychrobacter aquaticus CMS 56</name>
    <dbReference type="NCBI Taxonomy" id="1354303"/>
    <lineage>
        <taxon>Bacteria</taxon>
        <taxon>Pseudomonadati</taxon>
        <taxon>Pseudomonadota</taxon>
        <taxon>Gammaproteobacteria</taxon>
        <taxon>Moraxellales</taxon>
        <taxon>Moraxellaceae</taxon>
        <taxon>Psychrobacter</taxon>
    </lineage>
</organism>